<sequence>SPPHTPRVATPQKKGKGSPAAKLSPGRKAAAAAKKSGVAAASVAADVVRVSIPGSLIWPAPSQHLTLIGHSREPTVGASSTVDVAVQTDRPPARKAQASSASGWLLKPPDGDCKTSGTGNPGSVSCVSYELVLASLAATLSPARGGVLEAEPQRRRADSAVAADDDCSAFARRRTYGYHASAAQHMDIKRMRTEERSRSPASASDALAGGLDSDASTTPAVDACPHYPSSDVPAWYCGGLEGLTPEQWSHLISVRTEFSDILREDFALNGQAERDAEFFRSVDAPLNDYSTRNVAAGSEAWQIRYRSSRLYDAFDSQVSSISPLEEVDADPSLAPLPADSVMSDHPHNSQWNYLLERTYDAPYEWTRFNAPRFASENAAFYASYDAATMVEELMAVGRGPPGPLFVSNPADWVNQTPGAPCLHGPLGQPSASSGTSPRVSAEVRHYWTMRAQGALADEDSRSSFQSSRSEPLRENISTWSQARPDIRPITKTGPSASHSGNPPGAVDDFDHRSDDDYEATSFFGNASDSLGFAVGDFVPANPELAVSHAPGAVDDNSDVDYEASSFFGNASDSLGFAVWDDVPANPELAVSQGVSDPNMSALFPRVTATKVLPSRMLGFPGPPPFGHFCSLWMLSRDIPAAEQVYDKNVCNLACSGVDSPSMLLQRCIDMWLAVASAAVEPQITQEALSICLRVISGLSLDDRLSFASEWSATILDSIFICDDDLPRRDLADKVLTDALETGGVPKGLWFQSDACDSSKVPEGDRPTRGLGPSPSSGPASKRSKWARKRIRKPVIALLTDQSFVDFVTPDHPSDEEMGGPAPEVSSGLSEAMTPSTSDSLSVAGVPTYPEVIDRYTTEERWIFTNVPSFPWPLDKVCFQMATRCSIPELTALIEPLMSSLRLLTTEEILGFEYGMALKELLRLYLVRRQKFDHAPCRRSTEIVLKAGFGRWKLNMTQGSPRWTFISDSVKPSSSENREIDINSSYETPVGGLAHLPDSCNASNIAAFAMSYCDLRRKRGEQKPFSDALWRVACGQFQDRGYDQEGTFMWIADLDQRASAFHPVIVQGQDLVSEICTQPFAEKSEVARPLNTDIEARLDPGLNTKMNQELVLQDEHSGPGRRKHANMEEIARVYWNDDTTTTLQARFMHSKRPFKEVTPNATEANCLNYALDFDCRVTRLRYRNNNNRNQNDNAWVLRSMRLRPPGVPTLLTHDEMVNATRRYITTAQNLDLSTFGGKLMQEVPALVSGEEEGGADVDQPPPIKLIHYMLNSNNGQLRIADAEWCLIPGPLDKEASSKIWQKDVEKGWGEYAKIESVTRALGDLVEGGHRDFWNCIPSLQIEADQLAGARPTPRGCSPLVGIYWQNKENFHWERKSNLVALKNSRRRGSKSKNKLCLSKTEIGEGTWHLSARYYGGQNLSEKSDDWMVSKEWMDCFLNSNGYLALNTFEERAMINKHLGMFLAATHFLTKTPSFIMDIQNIQGHPGYASARPGMRWRPQLDERVIVPLDSFPSVVQSYFKNPTGKWAQVDVFFRCNTTIYWVESVVDEPPREQGATGPEGSPEAGTQVGDGKDYFVGELFPFRDGSNYHWSEALCKSQYWCEAECGLILSASSQWEMTVRSRSVKGSRNGWACRHCNGGWNDKKTGSHFIQVSDGTSFLQIILDSPDKFLWNRWIMERANCMRLEPNEPPRIPAPTLANAKESRRCRFRGPVHQPTELDLLAALSIQGKKDLDFHS</sequence>
<feature type="compositionally biased region" description="Basic and acidic residues" evidence="1">
    <location>
        <begin position="189"/>
        <end position="198"/>
    </location>
</feature>
<gene>
    <name evidence="2" type="ORF">PGLA2088_LOCUS36167</name>
</gene>
<name>A0A813KRN6_POLGL</name>
<accession>A0A813KRN6</accession>
<feature type="compositionally biased region" description="Low complexity" evidence="1">
    <location>
        <begin position="768"/>
        <end position="780"/>
    </location>
</feature>
<evidence type="ECO:0000313" key="2">
    <source>
        <dbReference type="EMBL" id="CAE8710856.1"/>
    </source>
</evidence>
<comment type="caution">
    <text evidence="2">The sequence shown here is derived from an EMBL/GenBank/DDBJ whole genome shotgun (WGS) entry which is preliminary data.</text>
</comment>
<feature type="region of interest" description="Disordered" evidence="1">
    <location>
        <begin position="457"/>
        <end position="513"/>
    </location>
</feature>
<feature type="region of interest" description="Disordered" evidence="1">
    <location>
        <begin position="189"/>
        <end position="214"/>
    </location>
</feature>
<dbReference type="EMBL" id="CAJNNW010032047">
    <property type="protein sequence ID" value="CAE8710856.1"/>
    <property type="molecule type" value="Genomic_DNA"/>
</dbReference>
<feature type="region of interest" description="Disordered" evidence="1">
    <location>
        <begin position="755"/>
        <end position="786"/>
    </location>
</feature>
<feature type="region of interest" description="Disordered" evidence="1">
    <location>
        <begin position="810"/>
        <end position="841"/>
    </location>
</feature>
<reference evidence="2" key="1">
    <citation type="submission" date="2021-02" db="EMBL/GenBank/DDBJ databases">
        <authorList>
            <person name="Dougan E. K."/>
            <person name="Rhodes N."/>
            <person name="Thang M."/>
            <person name="Chan C."/>
        </authorList>
    </citation>
    <scope>NUCLEOTIDE SEQUENCE</scope>
</reference>
<protein>
    <submittedName>
        <fullName evidence="2">Uncharacterized protein</fullName>
    </submittedName>
</protein>
<proteinExistence type="predicted"/>
<feature type="region of interest" description="Disordered" evidence="1">
    <location>
        <begin position="1548"/>
        <end position="1567"/>
    </location>
</feature>
<feature type="region of interest" description="Disordered" evidence="1">
    <location>
        <begin position="89"/>
        <end position="108"/>
    </location>
</feature>
<feature type="region of interest" description="Disordered" evidence="1">
    <location>
        <begin position="1"/>
        <end position="28"/>
    </location>
</feature>
<dbReference type="Proteomes" id="UP000626109">
    <property type="component" value="Unassembled WGS sequence"/>
</dbReference>
<organism evidence="2 3">
    <name type="scientific">Polarella glacialis</name>
    <name type="common">Dinoflagellate</name>
    <dbReference type="NCBI Taxonomy" id="89957"/>
    <lineage>
        <taxon>Eukaryota</taxon>
        <taxon>Sar</taxon>
        <taxon>Alveolata</taxon>
        <taxon>Dinophyceae</taxon>
        <taxon>Suessiales</taxon>
        <taxon>Suessiaceae</taxon>
        <taxon>Polarella</taxon>
    </lineage>
</organism>
<evidence type="ECO:0000313" key="3">
    <source>
        <dbReference type="Proteomes" id="UP000626109"/>
    </source>
</evidence>
<evidence type="ECO:0000256" key="1">
    <source>
        <dbReference type="SAM" id="MobiDB-lite"/>
    </source>
</evidence>
<feature type="compositionally biased region" description="Polar residues" evidence="1">
    <location>
        <begin position="826"/>
        <end position="840"/>
    </location>
</feature>
<feature type="non-terminal residue" evidence="2">
    <location>
        <position position="1735"/>
    </location>
</feature>